<keyword evidence="5 10" id="KW-0418">Kinase</keyword>
<evidence type="ECO:0000259" key="9">
    <source>
        <dbReference type="PROSITE" id="PS50011"/>
    </source>
</evidence>
<dbReference type="InterPro" id="IPR017441">
    <property type="entry name" value="Protein_kinase_ATP_BS"/>
</dbReference>
<dbReference type="CDD" id="cd00180">
    <property type="entry name" value="PKc"/>
    <property type="match status" value="1"/>
</dbReference>
<keyword evidence="11" id="KW-1185">Reference proteome</keyword>
<evidence type="ECO:0000256" key="8">
    <source>
        <dbReference type="RuleBase" id="RU000304"/>
    </source>
</evidence>
<dbReference type="GO" id="GO:0005524">
    <property type="term" value="F:ATP binding"/>
    <property type="evidence" value="ECO:0007669"/>
    <property type="project" value="UniProtKB-UniRule"/>
</dbReference>
<dbReference type="InterPro" id="IPR011009">
    <property type="entry name" value="Kinase-like_dom_sf"/>
</dbReference>
<evidence type="ECO:0000256" key="1">
    <source>
        <dbReference type="ARBA" id="ARBA00010886"/>
    </source>
</evidence>
<evidence type="ECO:0000256" key="4">
    <source>
        <dbReference type="ARBA" id="ARBA00022741"/>
    </source>
</evidence>
<dbReference type="GO" id="GO:0004674">
    <property type="term" value="F:protein serine/threonine kinase activity"/>
    <property type="evidence" value="ECO:0007669"/>
    <property type="project" value="UniProtKB-KW"/>
</dbReference>
<dbReference type="OrthoDB" id="248923at2759"/>
<dbReference type="InterPro" id="IPR050660">
    <property type="entry name" value="NEK_Ser/Thr_kinase"/>
</dbReference>
<dbReference type="Pfam" id="PF00069">
    <property type="entry name" value="Pkinase"/>
    <property type="match status" value="1"/>
</dbReference>
<dbReference type="AlphaFoldDB" id="A0A9P9EH33"/>
<sequence length="327" mass="37112">MMHYLDLFGETLDNFIAETISVLQPQHVRLYKSMKHMPYEVDDTFEIGRGASGTVQRVVHKQTGRPLAMKTFEEILSKSILQEIVILKYCHHPNIVRFVEAVNLEGSPKMSIIMQPWAPYTLWKLLTNTDAEREKVCPWFHPASPESTQVILRIMHGIVLAVVHLHDRSIKHKDLKPENILLFEPRTADITPLITDVGISKLSIHGALTNFTKSTYQFLAPEQVRHEESTLKADVWQLGCCFALLLAVAHGGASAFWQLWGVIDSSTSSCQVAEEHPRFIDIFKRVYRRGDAQGLVFELVQGMLDVDPSERLTISQVESMIQALIKS</sequence>
<evidence type="ECO:0000256" key="7">
    <source>
        <dbReference type="PROSITE-ProRule" id="PRU10141"/>
    </source>
</evidence>
<keyword evidence="4 7" id="KW-0547">Nucleotide-binding</keyword>
<keyword evidence="6 7" id="KW-0067">ATP-binding</keyword>
<organism evidence="10 11">
    <name type="scientific">Dactylonectria estremocensis</name>
    <dbReference type="NCBI Taxonomy" id="1079267"/>
    <lineage>
        <taxon>Eukaryota</taxon>
        <taxon>Fungi</taxon>
        <taxon>Dikarya</taxon>
        <taxon>Ascomycota</taxon>
        <taxon>Pezizomycotina</taxon>
        <taxon>Sordariomycetes</taxon>
        <taxon>Hypocreomycetidae</taxon>
        <taxon>Hypocreales</taxon>
        <taxon>Nectriaceae</taxon>
        <taxon>Dactylonectria</taxon>
    </lineage>
</organism>
<feature type="domain" description="Protein kinase" evidence="9">
    <location>
        <begin position="41"/>
        <end position="325"/>
    </location>
</feature>
<dbReference type="EC" id="2.7.11.1" evidence="2"/>
<evidence type="ECO:0000256" key="5">
    <source>
        <dbReference type="ARBA" id="ARBA00022777"/>
    </source>
</evidence>
<dbReference type="PROSITE" id="PS00108">
    <property type="entry name" value="PROTEIN_KINASE_ST"/>
    <property type="match status" value="1"/>
</dbReference>
<feature type="binding site" evidence="7">
    <location>
        <position position="70"/>
    </location>
    <ligand>
        <name>ATP</name>
        <dbReference type="ChEBI" id="CHEBI:30616"/>
    </ligand>
</feature>
<comment type="caution">
    <text evidence="10">The sequence shown here is derived from an EMBL/GenBank/DDBJ whole genome shotgun (WGS) entry which is preliminary data.</text>
</comment>
<dbReference type="EMBL" id="JAGMUU010000016">
    <property type="protein sequence ID" value="KAH7136992.1"/>
    <property type="molecule type" value="Genomic_DNA"/>
</dbReference>
<evidence type="ECO:0000256" key="6">
    <source>
        <dbReference type="ARBA" id="ARBA00022840"/>
    </source>
</evidence>
<dbReference type="Proteomes" id="UP000717696">
    <property type="component" value="Unassembled WGS sequence"/>
</dbReference>
<proteinExistence type="inferred from homology"/>
<gene>
    <name evidence="10" type="ORF">B0J13DRAFT_640702</name>
</gene>
<dbReference type="PANTHER" id="PTHR43671">
    <property type="entry name" value="SERINE/THREONINE-PROTEIN KINASE NEK"/>
    <property type="match status" value="1"/>
</dbReference>
<dbReference type="PROSITE" id="PS50011">
    <property type="entry name" value="PROTEIN_KINASE_DOM"/>
    <property type="match status" value="1"/>
</dbReference>
<accession>A0A9P9EH33</accession>
<keyword evidence="3" id="KW-0808">Transferase</keyword>
<dbReference type="SMART" id="SM00220">
    <property type="entry name" value="S_TKc"/>
    <property type="match status" value="1"/>
</dbReference>
<dbReference type="Gene3D" id="3.30.200.20">
    <property type="entry name" value="Phosphorylase Kinase, domain 1"/>
    <property type="match status" value="1"/>
</dbReference>
<protein>
    <recommendedName>
        <fullName evidence="2">non-specific serine/threonine protein kinase</fullName>
        <ecNumber evidence="2">2.7.11.1</ecNumber>
    </recommendedName>
</protein>
<dbReference type="PANTHER" id="PTHR43671:SF13">
    <property type="entry name" value="SERINE_THREONINE-PROTEIN KINASE NEK2"/>
    <property type="match status" value="1"/>
</dbReference>
<dbReference type="PROSITE" id="PS00107">
    <property type="entry name" value="PROTEIN_KINASE_ATP"/>
    <property type="match status" value="1"/>
</dbReference>
<dbReference type="InterPro" id="IPR000719">
    <property type="entry name" value="Prot_kinase_dom"/>
</dbReference>
<dbReference type="InterPro" id="IPR008271">
    <property type="entry name" value="Ser/Thr_kinase_AS"/>
</dbReference>
<dbReference type="Gene3D" id="1.10.510.10">
    <property type="entry name" value="Transferase(Phosphotransferase) domain 1"/>
    <property type="match status" value="1"/>
</dbReference>
<evidence type="ECO:0000313" key="10">
    <source>
        <dbReference type="EMBL" id="KAH7136992.1"/>
    </source>
</evidence>
<evidence type="ECO:0000256" key="3">
    <source>
        <dbReference type="ARBA" id="ARBA00022679"/>
    </source>
</evidence>
<reference evidence="10" key="1">
    <citation type="journal article" date="2021" name="Nat. Commun.">
        <title>Genetic determinants of endophytism in the Arabidopsis root mycobiome.</title>
        <authorList>
            <person name="Mesny F."/>
            <person name="Miyauchi S."/>
            <person name="Thiergart T."/>
            <person name="Pickel B."/>
            <person name="Atanasova L."/>
            <person name="Karlsson M."/>
            <person name="Huettel B."/>
            <person name="Barry K.W."/>
            <person name="Haridas S."/>
            <person name="Chen C."/>
            <person name="Bauer D."/>
            <person name="Andreopoulos W."/>
            <person name="Pangilinan J."/>
            <person name="LaButti K."/>
            <person name="Riley R."/>
            <person name="Lipzen A."/>
            <person name="Clum A."/>
            <person name="Drula E."/>
            <person name="Henrissat B."/>
            <person name="Kohler A."/>
            <person name="Grigoriev I.V."/>
            <person name="Martin F.M."/>
            <person name="Hacquard S."/>
        </authorList>
    </citation>
    <scope>NUCLEOTIDE SEQUENCE</scope>
    <source>
        <strain evidence="10">MPI-CAGE-AT-0021</strain>
    </source>
</reference>
<evidence type="ECO:0000256" key="2">
    <source>
        <dbReference type="ARBA" id="ARBA00012513"/>
    </source>
</evidence>
<evidence type="ECO:0000313" key="11">
    <source>
        <dbReference type="Proteomes" id="UP000717696"/>
    </source>
</evidence>
<name>A0A9P9EH33_9HYPO</name>
<keyword evidence="8" id="KW-0723">Serine/threonine-protein kinase</keyword>
<dbReference type="SUPFAM" id="SSF56112">
    <property type="entry name" value="Protein kinase-like (PK-like)"/>
    <property type="match status" value="1"/>
</dbReference>
<comment type="similarity">
    <text evidence="1">Belongs to the protein kinase superfamily. NEK Ser/Thr protein kinase family. NIMA subfamily.</text>
</comment>